<dbReference type="InterPro" id="IPR036709">
    <property type="entry name" value="Autotransporte_beta_dom_sf"/>
</dbReference>
<evidence type="ECO:0000259" key="2">
    <source>
        <dbReference type="PROSITE" id="PS51208"/>
    </source>
</evidence>
<dbReference type="SMART" id="SM00869">
    <property type="entry name" value="Autotransporter"/>
    <property type="match status" value="1"/>
</dbReference>
<protein>
    <submittedName>
        <fullName evidence="3">Autotransporter-associated N-terminal domain-containing protein</fullName>
    </submittedName>
</protein>
<gene>
    <name evidence="3" type="ORF">OCK72_10905</name>
</gene>
<dbReference type="InterPro" id="IPR005546">
    <property type="entry name" value="Autotransporte_beta"/>
</dbReference>
<dbReference type="InterPro" id="IPR053787">
    <property type="entry name" value="Autotransptr-assoc_N"/>
</dbReference>
<reference evidence="3" key="1">
    <citation type="submission" date="2022-09" db="EMBL/GenBank/DDBJ databases">
        <authorList>
            <person name="Zoaiter M."/>
        </authorList>
    </citation>
    <scope>NUCLEOTIDE SEQUENCE</scope>
    <source>
        <strain evidence="3">DSM 19848</strain>
    </source>
</reference>
<feature type="transmembrane region" description="Helical" evidence="1">
    <location>
        <begin position="21"/>
        <end position="40"/>
    </location>
</feature>
<evidence type="ECO:0000313" key="4">
    <source>
        <dbReference type="Proteomes" id="UP001062738"/>
    </source>
</evidence>
<dbReference type="PROSITE" id="PS51208">
    <property type="entry name" value="AUTOTRANSPORTER"/>
    <property type="match status" value="1"/>
</dbReference>
<dbReference type="EMBL" id="JAOXXL010000048">
    <property type="protein sequence ID" value="MCY7009131.1"/>
    <property type="molecule type" value="Genomic_DNA"/>
</dbReference>
<sequence>MNNNLYRLEKDLKSIAKKYKSVKYSLGLAILFLMLGWSAFSEESATPSRGEIEVSKELLRNSIGDLQSKIENARIENKKQLKGARLELIQLMEQGNQVVKSPWSSWQFGINYFYNDWQGGYKGRGDKEANKIFQRDVTIARFQENNIQAKYNTTNLKIVEEPKAVITLGAGIRPKSINKQSPNLQLPTVNPPASPALNIDIKSPEAIVTPSVDSPTVSLPSLDPNANPFSDFGYKWIYGWPSKYATANVTDDTTKTGTEPLIQNYDITAGTLWTGVNTNGEVGNYSGATNITYQSKYMPAPQTINIGESNQRRLSAINLSYGYDKSNTAVAPALLGTAKISGITVFVAGSDTPVVGIGGSYTGSEAIHLVGLADIKDSTFNLYGKAAVVNMESWRSPKLKISNSTINVNGDNNTLFNIQAGSYSYENGWNTTSYSGPTYTGSIEGDVDINLNTKNNSIYAIAGYTRSFKIENKGTIKSSGASNIIVSDLGYVADSSKYIGTGVDNAPAQHETNKDNYIPSILLTTPVEQYGDENVTLFFNTKRGGGSNSPLIGIYQGEINVNAKIGEYLSSDALAKTQTVNGQINKTGYTDKTVDSNVGVYAISGQRTDLIPTRDLSANKFNDKDKIHNLEIGKFDIKFGKYSKNGIMFLSKKGTVIDVGKASSTKHIGGVTTDFSDGINDATTQEADASTRTIIAYSEGVWKGTEHKITKASTLEDKPSEINLYSALTMASKNGIAYFGENKGIVNAKSVTDTVAVGHNSIIAYAKNEGTVNITAGIRATDDNVTTLTEKYKNIGAYTKSGSGTGDTTITINGNTTINGLGALAEGTNTKIYLKGTNNTINTGTEGALFAKDGGIIEFGGGTINNKDNSAARGLSDNDHKNVTPFYVPDSSQIKFNGTTQINMYDGVLVFGEDSDYSATIDNASKYQGMNKIDVKLMNNGVNLGVFKRLNNVTWNGNSGANTYVNFLKTIPKFNSIDTNDKSFKSTLTEGSLIINSDVNLSDTNDGYNNISMERELVTINAGKKVTGNGKGLSMGSNSGATSNTESGYINKGAVEISGGTATTGVAGINVSYGQILNDTTGTVQIDNGAGLYGTNGSKIVNKGTVTVTGSGTGIAGLGKGNTTPAITYGDGKVEIVNDGIINIAGANSTGIYAENNNGAAQSDVTITNNKSLTLGNSGVGIALKSGSVVGGIINVSGTGSSDIKVGANGFGIYAEDSKVTLNTDYGIETGDNGVGIYTKGNSTVGNSKTLNYKYSGSTSGSGIATLYSGVNATNNLNINLNNSTNTTGGVVGAYADGGGNFTNTGNITGTSNAAEFGIVVDKNTNVVNSGNITLGNANSLSKGNVGIYVKTSPNTITNSGNITVGNNSIALYGYGVTHTNGNITAGDNSIGIYSQGGNISLTGGTLVVGRNEAVGVFTSGANQTITGTNAMTIGDTSYGYVIKGAGHNLTTNNAGGVTLGNDSVYAYSDKSGTMTNYTALTSTGSRNYGLYSAGDIKNLADINFGSGVGNVGVYSIGATATNGDTVLGISPRITVSGSDIINEIYGIGMAAGYTDNKGVTHQTGHIINNGTIKVEKEDSMGMYATGSGSLAENYGTIELSGKNTTGMYLDNNAIGINHKGATITTVPNSTNDGIKGVVATNGAILKNYGTINIKDGTNLTGVYLVGGQYDTSSTGSVVGGIVPRAQSDTSKKVGEINIKAPGDGTATITRNDKLVTPTLVDTNIATPTPTYVTVGKTTLDISASVPKIRNMGKVSEIGMYVDTSGVNYTNPIQGLQYLTGLEKVNLIFGNEATKYTTSKEIKIGENILKPYNDIISQVNQTSSKEVRWELGAGSLTWIATGTQGSNDTFNAVYLVKIPYTEYAREKDTYNFLDGLEQRYGVEGMDSKEKDLFDKLNSIGKGEPHLFAQAIDEMKGHQYANVQQRVYTTGQLLDKEFDYLRNEWRTASKDSNKIKIFGARGEYKTDTAGIIDYKYNAYGVAYVHENEDIKLGKGIGWYTGIVHNTFKFKDIGNSKEKMLEGKIGLFKSIPFDDNNSLNWTISGDVFVGYNKMYRKYLVIDEIFNAKSKYYTYGVGIKNEIGKEFRLSEDFSLRPYGSLKLEYGRMSKIKEKSGEIRLEVKDNDYVSIKPEIGAELVFKHFFSDYKILKIGLGVAYENELGRVSNPKNKVRVAYTTADWYNLRGEREDRKGNIKTDLNIGIDNTRIGITANVGYDTKGHNVKGGLGLRVIF</sequence>
<keyword evidence="1" id="KW-1133">Transmembrane helix</keyword>
<keyword evidence="4" id="KW-1185">Reference proteome</keyword>
<dbReference type="NCBIfam" id="NF033175">
    <property type="entry name" value="fuso_auto_Nterm"/>
    <property type="match status" value="1"/>
</dbReference>
<proteinExistence type="predicted"/>
<dbReference type="SUPFAM" id="SSF103515">
    <property type="entry name" value="Autotransporter"/>
    <property type="match status" value="1"/>
</dbReference>
<organism evidence="3 4">
    <name type="scientific">Fusobacterium simiae</name>
    <dbReference type="NCBI Taxonomy" id="855"/>
    <lineage>
        <taxon>Bacteria</taxon>
        <taxon>Fusobacteriati</taxon>
        <taxon>Fusobacteriota</taxon>
        <taxon>Fusobacteriia</taxon>
        <taxon>Fusobacteriales</taxon>
        <taxon>Fusobacteriaceae</taxon>
        <taxon>Fusobacterium</taxon>
    </lineage>
</organism>
<dbReference type="Proteomes" id="UP001062738">
    <property type="component" value="Unassembled WGS sequence"/>
</dbReference>
<comment type="caution">
    <text evidence="3">The sequence shown here is derived from an EMBL/GenBank/DDBJ whole genome shotgun (WGS) entry which is preliminary data.</text>
</comment>
<dbReference type="Pfam" id="PF03797">
    <property type="entry name" value="Autotransporter"/>
    <property type="match status" value="1"/>
</dbReference>
<keyword evidence="1" id="KW-0472">Membrane</keyword>
<accession>A0ABT4DKJ8</accession>
<name>A0ABT4DKJ8_FUSSI</name>
<evidence type="ECO:0000256" key="1">
    <source>
        <dbReference type="SAM" id="Phobius"/>
    </source>
</evidence>
<evidence type="ECO:0000313" key="3">
    <source>
        <dbReference type="EMBL" id="MCY7009131.1"/>
    </source>
</evidence>
<dbReference type="RefSeq" id="WP_265152841.1">
    <property type="nucleotide sequence ID" value="NZ_JAOXXL010000048.1"/>
</dbReference>
<feature type="domain" description="Autotransporter" evidence="2">
    <location>
        <begin position="1936"/>
        <end position="2230"/>
    </location>
</feature>
<keyword evidence="1" id="KW-0812">Transmembrane</keyword>